<feature type="domain" description="DUF6879" evidence="2">
    <location>
        <begin position="101"/>
        <end position="261"/>
    </location>
</feature>
<evidence type="ECO:0000313" key="4">
    <source>
        <dbReference type="Proteomes" id="UP001597083"/>
    </source>
</evidence>
<gene>
    <name evidence="3" type="ORF">ACFQ07_34365</name>
</gene>
<dbReference type="Proteomes" id="UP001597083">
    <property type="component" value="Unassembled WGS sequence"/>
</dbReference>
<feature type="region of interest" description="Disordered" evidence="1">
    <location>
        <begin position="1"/>
        <end position="25"/>
    </location>
</feature>
<dbReference type="Pfam" id="PF21806">
    <property type="entry name" value="DUF6879"/>
    <property type="match status" value="1"/>
</dbReference>
<sequence length="263" mass="29361">MPESLDDERNTPPSGELDFVGIDDDSPANKCPAVLVVPGTGDIVQVGRRVTDPATLARLSEHTSIADDEVAIWTPANLKPSLLKALTGDYEPDQSGPGEPSFEELLAGTVRSVVHLEARDTYDATDPAFLKWQQDGDTSYAWDEWIDLVGGAVARGVRFRRLRIVSEPVSDYIRWEHAISYGNLKAGEELRWLPRHLAYDLPHPVADFFMYDQRLIAYNFSAGDGTDTGRMEYVADPRKILPIVGMFEMLWERGIPHDDYTPS</sequence>
<proteinExistence type="predicted"/>
<evidence type="ECO:0000259" key="2">
    <source>
        <dbReference type="Pfam" id="PF21806"/>
    </source>
</evidence>
<evidence type="ECO:0000313" key="3">
    <source>
        <dbReference type="EMBL" id="MFD0857339.1"/>
    </source>
</evidence>
<evidence type="ECO:0000256" key="1">
    <source>
        <dbReference type="SAM" id="MobiDB-lite"/>
    </source>
</evidence>
<comment type="caution">
    <text evidence="3">The sequence shown here is derived from an EMBL/GenBank/DDBJ whole genome shotgun (WGS) entry which is preliminary data.</text>
</comment>
<accession>A0ABW3CS42</accession>
<dbReference type="EMBL" id="JBHTIR010004404">
    <property type="protein sequence ID" value="MFD0857339.1"/>
    <property type="molecule type" value="Genomic_DNA"/>
</dbReference>
<organism evidence="3 4">
    <name type="scientific">Actinomadura adrarensis</name>
    <dbReference type="NCBI Taxonomy" id="1819600"/>
    <lineage>
        <taxon>Bacteria</taxon>
        <taxon>Bacillati</taxon>
        <taxon>Actinomycetota</taxon>
        <taxon>Actinomycetes</taxon>
        <taxon>Streptosporangiales</taxon>
        <taxon>Thermomonosporaceae</taxon>
        <taxon>Actinomadura</taxon>
    </lineage>
</organism>
<keyword evidence="4" id="KW-1185">Reference proteome</keyword>
<protein>
    <submittedName>
        <fullName evidence="3">DUF6879 family protein</fullName>
    </submittedName>
</protein>
<dbReference type="InterPro" id="IPR049244">
    <property type="entry name" value="DUF6879"/>
</dbReference>
<reference evidence="4" key="1">
    <citation type="journal article" date="2019" name="Int. J. Syst. Evol. Microbiol.">
        <title>The Global Catalogue of Microorganisms (GCM) 10K type strain sequencing project: providing services to taxonomists for standard genome sequencing and annotation.</title>
        <authorList>
            <consortium name="The Broad Institute Genomics Platform"/>
            <consortium name="The Broad Institute Genome Sequencing Center for Infectious Disease"/>
            <person name="Wu L."/>
            <person name="Ma J."/>
        </authorList>
    </citation>
    <scope>NUCLEOTIDE SEQUENCE [LARGE SCALE GENOMIC DNA]</scope>
    <source>
        <strain evidence="4">JCM 31696</strain>
    </source>
</reference>
<name>A0ABW3CS42_9ACTN</name>